<dbReference type="GO" id="GO:0003677">
    <property type="term" value="F:DNA binding"/>
    <property type="evidence" value="ECO:0007669"/>
    <property type="project" value="InterPro"/>
</dbReference>
<dbReference type="AlphaFoldDB" id="A0A3V4SGQ3"/>
<sequence>MTDDLLKLVDIRGNDRGLKPRSVTRARWAVQAASPVLSLGVRAASSADYWRRHALQREQEGRKASTICTELNAAAALFKWLAASSVRPLNMAPASATRIHDAIRTAARDVGKRVKRFKPLARPARVGLESYADIVAEIESLPDKYKLPCRIMLILGFRVSETLALTPGAIVGNKVFIAGRETKNSADLALPMPARFIPVLSGWLSEMKKNDTNYDALYKYIARRKYKWRPHALRKVFRSAAEVRGEDFIAVEMILNHSIDEVKSTYLLNASMTKIERCIRRSFECYIKHQPN</sequence>
<evidence type="ECO:0000313" key="3">
    <source>
        <dbReference type="EMBL" id="EDH5176354.1"/>
    </source>
</evidence>
<dbReference type="GO" id="GO:0015074">
    <property type="term" value="P:DNA integration"/>
    <property type="evidence" value="ECO:0007669"/>
    <property type="project" value="InterPro"/>
</dbReference>
<reference evidence="2" key="2">
    <citation type="submission" date="2018-07" db="EMBL/GenBank/DDBJ databases">
        <authorList>
            <consortium name="NARMS: The National Antimicrobial Resistance Monitoring System"/>
        </authorList>
    </citation>
    <scope>NUCLEOTIDE SEQUENCE</scope>
    <source>
        <strain evidence="2">CVM N57113F</strain>
    </source>
</reference>
<accession>A0A3V4SGQ3</accession>
<keyword evidence="1" id="KW-0233">DNA recombination</keyword>
<dbReference type="Gene3D" id="1.10.443.10">
    <property type="entry name" value="Intergrase catalytic core"/>
    <property type="match status" value="1"/>
</dbReference>
<dbReference type="RefSeq" id="WP_116525925.1">
    <property type="nucleotide sequence ID" value="NZ_JADDHZ010000008.1"/>
</dbReference>
<organism evidence="2">
    <name type="scientific">Salmonella enterica subsp. enterica serovar Altona</name>
    <dbReference type="NCBI Taxonomy" id="1151173"/>
    <lineage>
        <taxon>Bacteria</taxon>
        <taxon>Pseudomonadati</taxon>
        <taxon>Pseudomonadota</taxon>
        <taxon>Gammaproteobacteria</taxon>
        <taxon>Enterobacterales</taxon>
        <taxon>Enterobacteriaceae</taxon>
        <taxon>Salmonella</taxon>
    </lineage>
</organism>
<dbReference type="InterPro" id="IPR011010">
    <property type="entry name" value="DNA_brk_join_enz"/>
</dbReference>
<evidence type="ECO:0000313" key="2">
    <source>
        <dbReference type="EMBL" id="ECT5876409.1"/>
    </source>
</evidence>
<dbReference type="SUPFAM" id="SSF56349">
    <property type="entry name" value="DNA breaking-rejoining enzymes"/>
    <property type="match status" value="1"/>
</dbReference>
<name>A0A3V4SGQ3_SALET</name>
<dbReference type="GO" id="GO:0006310">
    <property type="term" value="P:DNA recombination"/>
    <property type="evidence" value="ECO:0007669"/>
    <property type="project" value="UniProtKB-KW"/>
</dbReference>
<proteinExistence type="predicted"/>
<comment type="caution">
    <text evidence="2">The sequence shown here is derived from an EMBL/GenBank/DDBJ whole genome shotgun (WGS) entry which is preliminary data.</text>
</comment>
<dbReference type="InterPro" id="IPR013762">
    <property type="entry name" value="Integrase-like_cat_sf"/>
</dbReference>
<reference evidence="3" key="1">
    <citation type="submission" date="2018-07" db="EMBL/GenBank/DDBJ databases">
        <authorList>
            <consortium name="GenomeTrakr network: Whole genome sequencing for foodborne pathogen traceback"/>
        </authorList>
    </citation>
    <scope>NUCLEOTIDE SEQUENCE</scope>
    <source>
        <strain evidence="3">FSIS1701107</strain>
    </source>
</reference>
<protein>
    <submittedName>
        <fullName evidence="2">Integrase</fullName>
    </submittedName>
</protein>
<evidence type="ECO:0000256" key="1">
    <source>
        <dbReference type="ARBA" id="ARBA00023172"/>
    </source>
</evidence>
<dbReference type="EMBL" id="AAKNFY010000002">
    <property type="protein sequence ID" value="ECT5876409.1"/>
    <property type="molecule type" value="Genomic_DNA"/>
</dbReference>
<dbReference type="EMBL" id="AAMHXE010000001">
    <property type="protein sequence ID" value="EDH5176354.1"/>
    <property type="molecule type" value="Genomic_DNA"/>
</dbReference>
<gene>
    <name evidence="2" type="ORF">A3Z14_05555</name>
    <name evidence="3" type="ORF">CB082_02860</name>
</gene>